<dbReference type="EMBL" id="KN830999">
    <property type="protein sequence ID" value="KIK72289.1"/>
    <property type="molecule type" value="Genomic_DNA"/>
</dbReference>
<dbReference type="HOGENOM" id="CLU_772863_0_0_1"/>
<dbReference type="AlphaFoldDB" id="A0A0D0CXZ3"/>
<dbReference type="Proteomes" id="UP000054538">
    <property type="component" value="Unassembled WGS sequence"/>
</dbReference>
<proteinExistence type="predicted"/>
<evidence type="ECO:0000313" key="1">
    <source>
        <dbReference type="EMBL" id="KIK72289.1"/>
    </source>
</evidence>
<gene>
    <name evidence="1" type="ORF">PAXRUDRAFT_118983</name>
</gene>
<feature type="non-terminal residue" evidence="1">
    <location>
        <position position="359"/>
    </location>
</feature>
<dbReference type="InParanoid" id="A0A0D0CXZ3"/>
<dbReference type="OrthoDB" id="3235041at2759"/>
<protein>
    <submittedName>
        <fullName evidence="1">Uncharacterized protein</fullName>
    </submittedName>
</protein>
<sequence length="359" mass="40575">TALKLQTSKFKQHWSGRKVCDRLGEAFMEYLQDEFDEYPFSTNDEDDKVSGHKGEKAKMEKDSFGALILPPYSSLKLPGQKDAIRQIMHETYSKPSIEPLSITPRTKRASYEDYLADDLDEFLNPSKPIGSQVQPIWDLWLAHQAKGEPTVVFTGCKKEDLKAEVEEKWGCRQKGKKKEYIEINEENDGDQCHINPQSPAAHASDKQTQVAFFQTLSKAKSYQDLVPLSSTMITKLRPERQLTLESCFSWQCKLPYLPSKLHNLQSLEATLALFSQALPTSCSSQHFGELTLALGLLLCDSTKVIELEPDVNPIPSYFGQYPFSHQHLDRVLATVQETKDRITAVISSSKRTLPADIST</sequence>
<keyword evidence="2" id="KW-1185">Reference proteome</keyword>
<accession>A0A0D0CXZ3</accession>
<name>A0A0D0CXZ3_9AGAM</name>
<reference evidence="1 2" key="1">
    <citation type="submission" date="2014-04" db="EMBL/GenBank/DDBJ databases">
        <authorList>
            <consortium name="DOE Joint Genome Institute"/>
            <person name="Kuo A."/>
            <person name="Kohler A."/>
            <person name="Jargeat P."/>
            <person name="Nagy L.G."/>
            <person name="Floudas D."/>
            <person name="Copeland A."/>
            <person name="Barry K.W."/>
            <person name="Cichocki N."/>
            <person name="Veneault-Fourrey C."/>
            <person name="LaButti K."/>
            <person name="Lindquist E.A."/>
            <person name="Lipzen A."/>
            <person name="Lundell T."/>
            <person name="Morin E."/>
            <person name="Murat C."/>
            <person name="Sun H."/>
            <person name="Tunlid A."/>
            <person name="Henrissat B."/>
            <person name="Grigoriev I.V."/>
            <person name="Hibbett D.S."/>
            <person name="Martin F."/>
            <person name="Nordberg H.P."/>
            <person name="Cantor M.N."/>
            <person name="Hua S.X."/>
        </authorList>
    </citation>
    <scope>NUCLEOTIDE SEQUENCE [LARGE SCALE GENOMIC DNA]</scope>
    <source>
        <strain evidence="1 2">Ve08.2h10</strain>
    </source>
</reference>
<organism evidence="1 2">
    <name type="scientific">Paxillus rubicundulus Ve08.2h10</name>
    <dbReference type="NCBI Taxonomy" id="930991"/>
    <lineage>
        <taxon>Eukaryota</taxon>
        <taxon>Fungi</taxon>
        <taxon>Dikarya</taxon>
        <taxon>Basidiomycota</taxon>
        <taxon>Agaricomycotina</taxon>
        <taxon>Agaricomycetes</taxon>
        <taxon>Agaricomycetidae</taxon>
        <taxon>Boletales</taxon>
        <taxon>Paxilineae</taxon>
        <taxon>Paxillaceae</taxon>
        <taxon>Paxillus</taxon>
    </lineage>
</organism>
<feature type="non-terminal residue" evidence="1">
    <location>
        <position position="1"/>
    </location>
</feature>
<reference evidence="2" key="2">
    <citation type="submission" date="2015-01" db="EMBL/GenBank/DDBJ databases">
        <title>Evolutionary Origins and Diversification of the Mycorrhizal Mutualists.</title>
        <authorList>
            <consortium name="DOE Joint Genome Institute"/>
            <consortium name="Mycorrhizal Genomics Consortium"/>
            <person name="Kohler A."/>
            <person name="Kuo A."/>
            <person name="Nagy L.G."/>
            <person name="Floudas D."/>
            <person name="Copeland A."/>
            <person name="Barry K.W."/>
            <person name="Cichocki N."/>
            <person name="Veneault-Fourrey C."/>
            <person name="LaButti K."/>
            <person name="Lindquist E.A."/>
            <person name="Lipzen A."/>
            <person name="Lundell T."/>
            <person name="Morin E."/>
            <person name="Murat C."/>
            <person name="Riley R."/>
            <person name="Ohm R."/>
            <person name="Sun H."/>
            <person name="Tunlid A."/>
            <person name="Henrissat B."/>
            <person name="Grigoriev I.V."/>
            <person name="Hibbett D.S."/>
            <person name="Martin F."/>
        </authorList>
    </citation>
    <scope>NUCLEOTIDE SEQUENCE [LARGE SCALE GENOMIC DNA]</scope>
    <source>
        <strain evidence="2">Ve08.2h10</strain>
    </source>
</reference>
<evidence type="ECO:0000313" key="2">
    <source>
        <dbReference type="Proteomes" id="UP000054538"/>
    </source>
</evidence>